<dbReference type="OrthoDB" id="2139603at2759"/>
<dbReference type="Proteomes" id="UP000193920">
    <property type="component" value="Unassembled WGS sequence"/>
</dbReference>
<dbReference type="AlphaFoldDB" id="A0A1Y2F6T0"/>
<reference evidence="1 2" key="1">
    <citation type="submission" date="2016-08" db="EMBL/GenBank/DDBJ databases">
        <title>A Parts List for Fungal Cellulosomes Revealed by Comparative Genomics.</title>
        <authorList>
            <consortium name="DOE Joint Genome Institute"/>
            <person name="Haitjema C.H."/>
            <person name="Gilmore S.P."/>
            <person name="Henske J.K."/>
            <person name="Solomon K.V."/>
            <person name="De Groot R."/>
            <person name="Kuo A."/>
            <person name="Mondo S.J."/>
            <person name="Salamov A.A."/>
            <person name="Labutti K."/>
            <person name="Zhao Z."/>
            <person name="Chiniquy J."/>
            <person name="Barry K."/>
            <person name="Brewer H.M."/>
            <person name="Purvine S.O."/>
            <person name="Wright A.T."/>
            <person name="Boxma B."/>
            <person name="Van Alen T."/>
            <person name="Hackstein J.H."/>
            <person name="Baker S.E."/>
            <person name="Grigoriev I.V."/>
            <person name="O'Malley M.A."/>
        </authorList>
    </citation>
    <scope>NUCLEOTIDE SEQUENCE [LARGE SCALE GENOMIC DNA]</scope>
    <source>
        <strain evidence="1 2">G1</strain>
    </source>
</reference>
<proteinExistence type="predicted"/>
<evidence type="ECO:0000313" key="2">
    <source>
        <dbReference type="Proteomes" id="UP000193920"/>
    </source>
</evidence>
<accession>A0A1Y2F6T0</accession>
<comment type="caution">
    <text evidence="1">The sequence shown here is derived from an EMBL/GenBank/DDBJ whole genome shotgun (WGS) entry which is preliminary data.</text>
</comment>
<gene>
    <name evidence="1" type="ORF">LY90DRAFT_664648</name>
</gene>
<organism evidence="1 2">
    <name type="scientific">Neocallimastix californiae</name>
    <dbReference type="NCBI Taxonomy" id="1754190"/>
    <lineage>
        <taxon>Eukaryota</taxon>
        <taxon>Fungi</taxon>
        <taxon>Fungi incertae sedis</taxon>
        <taxon>Chytridiomycota</taxon>
        <taxon>Chytridiomycota incertae sedis</taxon>
        <taxon>Neocallimastigomycetes</taxon>
        <taxon>Neocallimastigales</taxon>
        <taxon>Neocallimastigaceae</taxon>
        <taxon>Neocallimastix</taxon>
    </lineage>
</organism>
<keyword evidence="2" id="KW-1185">Reference proteome</keyword>
<name>A0A1Y2F6T0_9FUNG</name>
<evidence type="ECO:0000313" key="1">
    <source>
        <dbReference type="EMBL" id="ORY79581.1"/>
    </source>
</evidence>
<sequence>MDRSDIIKYQLSNEIIKNIHKKKDIFNIILVCRAWYHCGIKYLYRDFSYEYTLLKIPTQTQLEWVKHYHTWIDAAEEKRHFQLYTLIKGMKRLESIHIDIFGHIKYFKKYRKFLYKFADLKKDQIKTLRISLDILDENISDNSLVQFKTIFTQFIKIFKNLDVLILESGEENSFLDIQRLMIECLTDIYDNKRDLRTIISDTELTSDSEDEIEYDDDLNPIRRRKSLKKLIIYDNNNINIETSLSDIISKVPMEELNIRSYLPRHTPESICTLPRSAEPFWRINRYKKELINTYPEYFSSLVLESQNNKNNNGMYGINQFTSYENFCNRSKDRIWRKLYFIYYENLKKREEDEERERGMRYTLINTDCDDSFTVLNNSSLENDSLLKHSSSLKSICSSISDLSDASNTTIVNSFSSDLSNPSSTYSLNKSTTIIPKKSTSSDTLFSSNCRKDEMKSLCLENCQSISVNLFSIIVSKLSFLSTIKLDNISFLPEFCVMKLLIGSGKSLQHLELNMASHQLTPDIIVCIATENNNLNTLCLKSSNNPLTVDVETLNWMLTLCHQLYSFKIENAEDEVHRYYKKNYNLINSSFHYYKKTILNRTA</sequence>
<protein>
    <submittedName>
        <fullName evidence="1">Uncharacterized protein</fullName>
    </submittedName>
</protein>
<dbReference type="EMBL" id="MCOG01000014">
    <property type="protein sequence ID" value="ORY79581.1"/>
    <property type="molecule type" value="Genomic_DNA"/>
</dbReference>